<dbReference type="InterPro" id="IPR010730">
    <property type="entry name" value="HET"/>
</dbReference>
<dbReference type="Pfam" id="PF06985">
    <property type="entry name" value="HET"/>
    <property type="match status" value="1"/>
</dbReference>
<evidence type="ECO:0000256" key="1">
    <source>
        <dbReference type="SAM" id="Phobius"/>
    </source>
</evidence>
<evidence type="ECO:0000259" key="2">
    <source>
        <dbReference type="Pfam" id="PF06985"/>
    </source>
</evidence>
<proteinExistence type="predicted"/>
<sequence length="599" mass="67047">MRLINVETFKLEEFFGDAIPKYAILSHTWGNDDEEITFRDIEAGRIEKSGSGSPKVKGCCNQAKQDGLEYVWIDTCCIDKTSAVELGESINSMFHWYRKATVCYAYLFDVPAGDNPRQPDSKFFSSRWFTRGWTLQELLAPKKLCFYDHTWDLLGTKHNLSGVIQTITGVPRPFLLGLATLRDASIAQRMSWAAKRRTKREEDLAYCLLGIFGVMMPMIYGEGDKAFVRLQEEIMKHGGDDSILAWGLNIDESGSGSSVISKGILAAAPSDFATCGHIVSGTLHTSSIEISGGRLKIHLPVHTTSTGKIYGLMKCQPERDVGQVVGVPLEKVDGPSHSYIRPIGQRPILLPRATPNMTTNLVSIGKDLKPSESSRNRQHWFYIEEPDGIDLELIDVEPRARWRKDQAMIATEDTSDVDAVQRTLTRFRSKRDMSNDIVIVLECYSAPVRVLFYAMSLSNDTPMTAVSRKLDYLLPKAAGKRSVSTGAIHVAVSVREESIAGQSMFVVSLTSMPDAVEFSVDASSELRVLDSKTYFVKLLCDEESLTSTVEYLDQQLTEQETAVREKKGKISAIREMISQLQKEERLLVEELRWPAMNIK</sequence>
<comment type="caution">
    <text evidence="4">The sequence shown here is derived from an EMBL/GenBank/DDBJ whole genome shotgun (WGS) entry which is preliminary data.</text>
</comment>
<gene>
    <name evidence="4" type="ORF">EDB81DRAFT_595850</name>
</gene>
<protein>
    <submittedName>
        <fullName evidence="4">Heterokaryon incompatibility protein-domain-containing protein</fullName>
    </submittedName>
</protein>
<dbReference type="PANTHER" id="PTHR10622:SF10">
    <property type="entry name" value="HET DOMAIN-CONTAINING PROTEIN"/>
    <property type="match status" value="1"/>
</dbReference>
<evidence type="ECO:0000259" key="3">
    <source>
        <dbReference type="Pfam" id="PF26640"/>
    </source>
</evidence>
<evidence type="ECO:0000313" key="4">
    <source>
        <dbReference type="EMBL" id="KAH7131070.1"/>
    </source>
</evidence>
<dbReference type="InterPro" id="IPR058525">
    <property type="entry name" value="DUF8212"/>
</dbReference>
<keyword evidence="1" id="KW-0812">Transmembrane</keyword>
<reference evidence="4" key="1">
    <citation type="journal article" date="2021" name="Nat. Commun.">
        <title>Genetic determinants of endophytism in the Arabidopsis root mycobiome.</title>
        <authorList>
            <person name="Mesny F."/>
            <person name="Miyauchi S."/>
            <person name="Thiergart T."/>
            <person name="Pickel B."/>
            <person name="Atanasova L."/>
            <person name="Karlsson M."/>
            <person name="Huettel B."/>
            <person name="Barry K.W."/>
            <person name="Haridas S."/>
            <person name="Chen C."/>
            <person name="Bauer D."/>
            <person name="Andreopoulos W."/>
            <person name="Pangilinan J."/>
            <person name="LaButti K."/>
            <person name="Riley R."/>
            <person name="Lipzen A."/>
            <person name="Clum A."/>
            <person name="Drula E."/>
            <person name="Henrissat B."/>
            <person name="Kohler A."/>
            <person name="Grigoriev I.V."/>
            <person name="Martin F.M."/>
            <person name="Hacquard S."/>
        </authorList>
    </citation>
    <scope>NUCLEOTIDE SEQUENCE</scope>
    <source>
        <strain evidence="4">MPI-CAGE-AT-0147</strain>
    </source>
</reference>
<dbReference type="Proteomes" id="UP000738349">
    <property type="component" value="Unassembled WGS sequence"/>
</dbReference>
<keyword evidence="1" id="KW-1133">Transmembrane helix</keyword>
<feature type="non-terminal residue" evidence="4">
    <location>
        <position position="599"/>
    </location>
</feature>
<keyword evidence="5" id="KW-1185">Reference proteome</keyword>
<feature type="transmembrane region" description="Helical" evidence="1">
    <location>
        <begin position="204"/>
        <end position="221"/>
    </location>
</feature>
<accession>A0A9P9E334</accession>
<evidence type="ECO:0000313" key="5">
    <source>
        <dbReference type="Proteomes" id="UP000738349"/>
    </source>
</evidence>
<dbReference type="OrthoDB" id="194358at2759"/>
<dbReference type="AlphaFoldDB" id="A0A9P9E334"/>
<feature type="domain" description="Heterokaryon incompatibility" evidence="2">
    <location>
        <begin position="22"/>
        <end position="107"/>
    </location>
</feature>
<dbReference type="EMBL" id="JAGMUV010000017">
    <property type="protein sequence ID" value="KAH7131070.1"/>
    <property type="molecule type" value="Genomic_DNA"/>
</dbReference>
<organism evidence="4 5">
    <name type="scientific">Dactylonectria macrodidyma</name>
    <dbReference type="NCBI Taxonomy" id="307937"/>
    <lineage>
        <taxon>Eukaryota</taxon>
        <taxon>Fungi</taxon>
        <taxon>Dikarya</taxon>
        <taxon>Ascomycota</taxon>
        <taxon>Pezizomycotina</taxon>
        <taxon>Sordariomycetes</taxon>
        <taxon>Hypocreomycetidae</taxon>
        <taxon>Hypocreales</taxon>
        <taxon>Nectriaceae</taxon>
        <taxon>Dactylonectria</taxon>
    </lineage>
</organism>
<feature type="domain" description="DUF8212" evidence="3">
    <location>
        <begin position="225"/>
        <end position="253"/>
    </location>
</feature>
<dbReference type="PANTHER" id="PTHR10622">
    <property type="entry name" value="HET DOMAIN-CONTAINING PROTEIN"/>
    <property type="match status" value="1"/>
</dbReference>
<name>A0A9P9E334_9HYPO</name>
<keyword evidence="1" id="KW-0472">Membrane</keyword>
<dbReference type="Pfam" id="PF26640">
    <property type="entry name" value="DUF8212"/>
    <property type="match status" value="1"/>
</dbReference>